<feature type="binding site" description="covalent" evidence="11">
    <location>
        <position position="222"/>
    </location>
    <ligand>
        <name>heme c</name>
        <dbReference type="ChEBI" id="CHEBI:61717"/>
        <label>2</label>
    </ligand>
</feature>
<feature type="domain" description="Cytochrome c" evidence="13">
    <location>
        <begin position="56"/>
        <end position="188"/>
    </location>
</feature>
<dbReference type="AlphaFoldDB" id="A0A418YFU6"/>
<keyword evidence="2" id="KW-0813">Transport</keyword>
<feature type="domain" description="Cytochrome c" evidence="13">
    <location>
        <begin position="208"/>
        <end position="322"/>
    </location>
</feature>
<accession>A0A418YFU6</accession>
<evidence type="ECO:0000256" key="10">
    <source>
        <dbReference type="ARBA" id="ARBA00023004"/>
    </source>
</evidence>
<evidence type="ECO:0000256" key="6">
    <source>
        <dbReference type="ARBA" id="ARBA00022729"/>
    </source>
</evidence>
<evidence type="ECO:0000256" key="9">
    <source>
        <dbReference type="ARBA" id="ARBA00023002"/>
    </source>
</evidence>
<dbReference type="InterPro" id="IPR004852">
    <property type="entry name" value="Di-haem_cyt_c_peroxidsae"/>
</dbReference>
<comment type="cofactor">
    <cofactor evidence="11">
        <name>heme</name>
        <dbReference type="ChEBI" id="CHEBI:30413"/>
    </cofactor>
    <text evidence="11">Binds 2 heme groups.</text>
</comment>
<dbReference type="FunFam" id="1.10.760.10:FF:000004">
    <property type="entry name" value="Cytochrome c peroxidase"/>
    <property type="match status" value="1"/>
</dbReference>
<feature type="binding site" description="covalent" evidence="11">
    <location>
        <position position="225"/>
    </location>
    <ligand>
        <name>heme c</name>
        <dbReference type="ChEBI" id="CHEBI:61717"/>
        <label>2</label>
    </ligand>
</feature>
<keyword evidence="6" id="KW-0732">Signal</keyword>
<dbReference type="InterPro" id="IPR036909">
    <property type="entry name" value="Cyt_c-like_dom_sf"/>
</dbReference>
<dbReference type="InterPro" id="IPR026259">
    <property type="entry name" value="MauG/Cytc_peroxidase"/>
</dbReference>
<dbReference type="PANTHER" id="PTHR30600:SF7">
    <property type="entry name" value="CYTOCHROME C PEROXIDASE-RELATED"/>
    <property type="match status" value="1"/>
</dbReference>
<protein>
    <submittedName>
        <fullName evidence="14">Cytochrome-c peroxidase</fullName>
    </submittedName>
</protein>
<dbReference type="RefSeq" id="WP_119910225.1">
    <property type="nucleotide sequence ID" value="NZ_QZCH01000008.1"/>
</dbReference>
<organism evidence="14 15">
    <name type="scientific">Motilimonas pumila</name>
    <dbReference type="NCBI Taxonomy" id="2303987"/>
    <lineage>
        <taxon>Bacteria</taxon>
        <taxon>Pseudomonadati</taxon>
        <taxon>Pseudomonadota</taxon>
        <taxon>Gammaproteobacteria</taxon>
        <taxon>Alteromonadales</taxon>
        <taxon>Alteromonadales genera incertae sedis</taxon>
        <taxon>Motilimonas</taxon>
    </lineage>
</organism>
<evidence type="ECO:0000256" key="7">
    <source>
        <dbReference type="ARBA" id="ARBA00022764"/>
    </source>
</evidence>
<evidence type="ECO:0000256" key="3">
    <source>
        <dbReference type="ARBA" id="ARBA00022559"/>
    </source>
</evidence>
<evidence type="ECO:0000313" key="15">
    <source>
        <dbReference type="Proteomes" id="UP000283255"/>
    </source>
</evidence>
<sequence>MSPFNTFCSDTLQGFKPSIGHYRGWALGALWVFPLAQAWATEPISIISPAVVTEPAKVALGKKLFFEPRLSQSGIISCNSCHNLATSGTDNLPTSIGHNWQKGPINSPTVFNASYNLAQFWDGRAKDLQAQAGGPIEADKEMASSHSVAVATLSSIPQYQQEFVAVYGKGAINMDKITDAIASFEQTLVTPNSPFDLWLQGDKSQLSAQQLKGYQTFKQVGCTACHNGPAVGANSYQKMGLVQPYQTENPSLGRYSVTGKEQDKHVFKVPTLRNIEHTAPYFHDGAVWDLSQAVEIMAQVQLGQTLTPEQTQDIVAFLHSLTGERPQIVLPALPPSPFDPLHVKR</sequence>
<dbReference type="Gene3D" id="1.10.760.10">
    <property type="entry name" value="Cytochrome c-like domain"/>
    <property type="match status" value="2"/>
</dbReference>
<dbReference type="Pfam" id="PF00034">
    <property type="entry name" value="Cytochrom_C"/>
    <property type="match status" value="1"/>
</dbReference>
<dbReference type="SUPFAM" id="SSF46626">
    <property type="entry name" value="Cytochrome c"/>
    <property type="match status" value="2"/>
</dbReference>
<feature type="binding site" description="covalent" evidence="11">
    <location>
        <position position="81"/>
    </location>
    <ligand>
        <name>heme c</name>
        <dbReference type="ChEBI" id="CHEBI:61717"/>
        <label>1</label>
    </ligand>
</feature>
<evidence type="ECO:0000256" key="5">
    <source>
        <dbReference type="ARBA" id="ARBA00022723"/>
    </source>
</evidence>
<keyword evidence="7" id="KW-0574">Periplasm</keyword>
<comment type="PTM">
    <text evidence="11">Binds 2 heme groups per subunit.</text>
</comment>
<dbReference type="GO" id="GO:0046872">
    <property type="term" value="F:metal ion binding"/>
    <property type="evidence" value="ECO:0007669"/>
    <property type="project" value="UniProtKB-KW"/>
</dbReference>
<feature type="binding site" description="covalent" evidence="11">
    <location>
        <position position="78"/>
    </location>
    <ligand>
        <name>heme c</name>
        <dbReference type="ChEBI" id="CHEBI:61717"/>
        <label>1</label>
    </ligand>
</feature>
<keyword evidence="9" id="KW-0560">Oxidoreductase</keyword>
<comment type="caution">
    <text evidence="14">The sequence shown here is derived from an EMBL/GenBank/DDBJ whole genome shotgun (WGS) entry which is preliminary data.</text>
</comment>
<evidence type="ECO:0000256" key="11">
    <source>
        <dbReference type="PIRSR" id="PIRSR000294-1"/>
    </source>
</evidence>
<reference evidence="14 15" key="1">
    <citation type="submission" date="2018-09" db="EMBL/GenBank/DDBJ databases">
        <authorList>
            <person name="Wang F."/>
        </authorList>
    </citation>
    <scope>NUCLEOTIDE SEQUENCE [LARGE SCALE GENOMIC DNA]</scope>
    <source>
        <strain evidence="14 15">PLHSC7-2</strain>
    </source>
</reference>
<dbReference type="Proteomes" id="UP000283255">
    <property type="component" value="Unassembled WGS sequence"/>
</dbReference>
<keyword evidence="5 12" id="KW-0479">Metal-binding</keyword>
<keyword evidence="4 11" id="KW-0349">Heme</keyword>
<gene>
    <name evidence="14" type="ORF">D1Z90_07940</name>
</gene>
<dbReference type="OrthoDB" id="9805202at2"/>
<evidence type="ECO:0000256" key="8">
    <source>
        <dbReference type="ARBA" id="ARBA00022982"/>
    </source>
</evidence>
<comment type="subcellular location">
    <subcellularLocation>
        <location evidence="1">Periplasm</location>
    </subcellularLocation>
</comment>
<feature type="binding site" description="axial binding residue" evidence="12">
    <location>
        <position position="82"/>
    </location>
    <ligand>
        <name>heme c</name>
        <dbReference type="ChEBI" id="CHEBI:61717"/>
        <label>1</label>
    </ligand>
    <ligandPart>
        <name>Fe</name>
        <dbReference type="ChEBI" id="CHEBI:18248"/>
    </ligandPart>
</feature>
<evidence type="ECO:0000256" key="2">
    <source>
        <dbReference type="ARBA" id="ARBA00022448"/>
    </source>
</evidence>
<proteinExistence type="predicted"/>
<dbReference type="GO" id="GO:0020037">
    <property type="term" value="F:heme binding"/>
    <property type="evidence" value="ECO:0007669"/>
    <property type="project" value="InterPro"/>
</dbReference>
<evidence type="ECO:0000313" key="14">
    <source>
        <dbReference type="EMBL" id="RJG48415.1"/>
    </source>
</evidence>
<evidence type="ECO:0000256" key="4">
    <source>
        <dbReference type="ARBA" id="ARBA00022617"/>
    </source>
</evidence>
<dbReference type="PIRSF" id="PIRSF000294">
    <property type="entry name" value="Cytochrome-c_peroxidase"/>
    <property type="match status" value="1"/>
</dbReference>
<name>A0A418YFU6_9GAMM</name>
<dbReference type="PANTHER" id="PTHR30600">
    <property type="entry name" value="CYTOCHROME C PEROXIDASE-RELATED"/>
    <property type="match status" value="1"/>
</dbReference>
<evidence type="ECO:0000259" key="13">
    <source>
        <dbReference type="PROSITE" id="PS51007"/>
    </source>
</evidence>
<feature type="binding site" description="axial binding residue" evidence="12">
    <location>
        <position position="226"/>
    </location>
    <ligand>
        <name>heme c</name>
        <dbReference type="ChEBI" id="CHEBI:61717"/>
        <label>2</label>
    </ligand>
    <ligandPart>
        <name>Fe</name>
        <dbReference type="ChEBI" id="CHEBI:18248"/>
    </ligandPart>
</feature>
<dbReference type="Pfam" id="PF03150">
    <property type="entry name" value="CCP_MauG"/>
    <property type="match status" value="1"/>
</dbReference>
<evidence type="ECO:0000256" key="1">
    <source>
        <dbReference type="ARBA" id="ARBA00004418"/>
    </source>
</evidence>
<keyword evidence="8" id="KW-0249">Electron transport</keyword>
<feature type="binding site" description="axial binding residue" evidence="12">
    <location>
        <position position="98"/>
    </location>
    <ligand>
        <name>heme c</name>
        <dbReference type="ChEBI" id="CHEBI:61717"/>
        <label>1</label>
    </ligand>
    <ligandPart>
        <name>Fe</name>
        <dbReference type="ChEBI" id="CHEBI:18248"/>
    </ligandPart>
</feature>
<dbReference type="GO" id="GO:0042597">
    <property type="term" value="C:periplasmic space"/>
    <property type="evidence" value="ECO:0007669"/>
    <property type="project" value="UniProtKB-SubCell"/>
</dbReference>
<reference evidence="14 15" key="2">
    <citation type="submission" date="2019-01" db="EMBL/GenBank/DDBJ databases">
        <title>Motilimonas pumilus sp. nov., isolated from the gut of sea cucumber (Apostichopus japonicus).</title>
        <authorList>
            <person name="Wang F.-Q."/>
            <person name="Ren L.-H."/>
            <person name="Lin Y.-W."/>
            <person name="Sun G.-H."/>
            <person name="Du Z.-J."/>
            <person name="Zhao J.-X."/>
            <person name="Liu X.-J."/>
            <person name="Liu L.-J."/>
        </authorList>
    </citation>
    <scope>NUCLEOTIDE SEQUENCE [LARGE SCALE GENOMIC DNA]</scope>
    <source>
        <strain evidence="14 15">PLHSC7-2</strain>
    </source>
</reference>
<feature type="binding site" description="axial binding residue" evidence="12">
    <location>
        <position position="297"/>
    </location>
    <ligand>
        <name>heme c</name>
        <dbReference type="ChEBI" id="CHEBI:61717"/>
        <label>2</label>
    </ligand>
    <ligandPart>
        <name>Fe</name>
        <dbReference type="ChEBI" id="CHEBI:18248"/>
    </ligandPart>
</feature>
<keyword evidence="15" id="KW-1185">Reference proteome</keyword>
<dbReference type="GO" id="GO:0004130">
    <property type="term" value="F:cytochrome-c peroxidase activity"/>
    <property type="evidence" value="ECO:0007669"/>
    <property type="project" value="TreeGrafter"/>
</dbReference>
<dbReference type="PROSITE" id="PS51007">
    <property type="entry name" value="CYTC"/>
    <property type="match status" value="2"/>
</dbReference>
<dbReference type="GO" id="GO:0009055">
    <property type="term" value="F:electron transfer activity"/>
    <property type="evidence" value="ECO:0007669"/>
    <property type="project" value="InterPro"/>
</dbReference>
<evidence type="ECO:0000256" key="12">
    <source>
        <dbReference type="PIRSR" id="PIRSR000294-2"/>
    </source>
</evidence>
<keyword evidence="10 12" id="KW-0408">Iron</keyword>
<dbReference type="EMBL" id="QZCH01000008">
    <property type="protein sequence ID" value="RJG48415.1"/>
    <property type="molecule type" value="Genomic_DNA"/>
</dbReference>
<keyword evidence="3 14" id="KW-0575">Peroxidase</keyword>
<dbReference type="InterPro" id="IPR051395">
    <property type="entry name" value="Cytochrome_c_Peroxidase/MauG"/>
</dbReference>
<dbReference type="InterPro" id="IPR009056">
    <property type="entry name" value="Cyt_c-like_dom"/>
</dbReference>